<protein>
    <recommendedName>
        <fullName evidence="3">FAS1 domain-containing protein</fullName>
    </recommendedName>
</protein>
<evidence type="ECO:0000259" key="3">
    <source>
        <dbReference type="PROSITE" id="PS50213"/>
    </source>
</evidence>
<feature type="domain" description="FAS1" evidence="3">
    <location>
        <begin position="167"/>
        <end position="294"/>
    </location>
</feature>
<dbReference type="EMBL" id="CAKOGP040000446">
    <property type="protein sequence ID" value="CAJ1935136.1"/>
    <property type="molecule type" value="Genomic_DNA"/>
</dbReference>
<keyword evidence="5" id="KW-1185">Reference proteome</keyword>
<feature type="domain" description="FAS1" evidence="3">
    <location>
        <begin position="719"/>
        <end position="856"/>
    </location>
</feature>
<dbReference type="InterPro" id="IPR050904">
    <property type="entry name" value="Adhesion/Biosynth-related"/>
</dbReference>
<accession>A0AAD2FFR8</accession>
<feature type="chain" id="PRO_5041940448" description="FAS1 domain-containing protein" evidence="2">
    <location>
        <begin position="18"/>
        <end position="906"/>
    </location>
</feature>
<feature type="transmembrane region" description="Helical" evidence="1">
    <location>
        <begin position="887"/>
        <end position="905"/>
    </location>
</feature>
<dbReference type="PANTHER" id="PTHR10900">
    <property type="entry name" value="PERIOSTIN-RELATED"/>
    <property type="match status" value="1"/>
</dbReference>
<dbReference type="Pfam" id="PF02469">
    <property type="entry name" value="Fasciclin"/>
    <property type="match status" value="6"/>
</dbReference>
<dbReference type="PANTHER" id="PTHR10900:SF77">
    <property type="entry name" value="FI19380P1"/>
    <property type="match status" value="1"/>
</dbReference>
<dbReference type="InterPro" id="IPR036378">
    <property type="entry name" value="FAS1_dom_sf"/>
</dbReference>
<comment type="caution">
    <text evidence="4">The sequence shown here is derived from an EMBL/GenBank/DDBJ whole genome shotgun (WGS) entry which is preliminary data.</text>
</comment>
<feature type="domain" description="FAS1" evidence="3">
    <location>
        <begin position="19"/>
        <end position="152"/>
    </location>
</feature>
<name>A0AAD2FFR8_9STRA</name>
<evidence type="ECO:0000313" key="4">
    <source>
        <dbReference type="EMBL" id="CAJ1935136.1"/>
    </source>
</evidence>
<evidence type="ECO:0000313" key="5">
    <source>
        <dbReference type="Proteomes" id="UP001295423"/>
    </source>
</evidence>
<dbReference type="SMART" id="SM00554">
    <property type="entry name" value="FAS1"/>
    <property type="match status" value="6"/>
</dbReference>
<dbReference type="SUPFAM" id="SSF82153">
    <property type="entry name" value="FAS1 domain"/>
    <property type="match status" value="6"/>
</dbReference>
<dbReference type="AlphaFoldDB" id="A0AAD2FFR8"/>
<feature type="domain" description="FAS1" evidence="3">
    <location>
        <begin position="303"/>
        <end position="435"/>
    </location>
</feature>
<gene>
    <name evidence="4" type="ORF">CYCCA115_LOCUS4474</name>
</gene>
<keyword evidence="1" id="KW-1133">Transmembrane helix</keyword>
<keyword evidence="1" id="KW-0472">Membrane</keyword>
<reference evidence="4" key="1">
    <citation type="submission" date="2023-08" db="EMBL/GenBank/DDBJ databases">
        <authorList>
            <person name="Audoor S."/>
            <person name="Bilcke G."/>
        </authorList>
    </citation>
    <scope>NUCLEOTIDE SEQUENCE</scope>
</reference>
<keyword evidence="2" id="KW-0732">Signal</keyword>
<organism evidence="4 5">
    <name type="scientific">Cylindrotheca closterium</name>
    <dbReference type="NCBI Taxonomy" id="2856"/>
    <lineage>
        <taxon>Eukaryota</taxon>
        <taxon>Sar</taxon>
        <taxon>Stramenopiles</taxon>
        <taxon>Ochrophyta</taxon>
        <taxon>Bacillariophyta</taxon>
        <taxon>Bacillariophyceae</taxon>
        <taxon>Bacillariophycidae</taxon>
        <taxon>Bacillariales</taxon>
        <taxon>Bacillariaceae</taxon>
        <taxon>Cylindrotheca</taxon>
    </lineage>
</organism>
<feature type="signal peptide" evidence="2">
    <location>
        <begin position="1"/>
        <end position="17"/>
    </location>
</feature>
<evidence type="ECO:0000256" key="2">
    <source>
        <dbReference type="SAM" id="SignalP"/>
    </source>
</evidence>
<feature type="domain" description="FAS1" evidence="3">
    <location>
        <begin position="574"/>
        <end position="707"/>
    </location>
</feature>
<dbReference type="Proteomes" id="UP001295423">
    <property type="component" value="Unassembled WGS sequence"/>
</dbReference>
<dbReference type="PROSITE" id="PS50213">
    <property type="entry name" value="FAS1"/>
    <property type="match status" value="6"/>
</dbReference>
<sequence length="906" mass="96437">MKLPVAILATILGVVTAQDATDFSSIVQNGAYTTLLQALNASGSDSVIFQNLPVTILGPTDEAFAFASPLIDDLSDEELIQILLDHVVLGLNYTKQNLEEAGGCVIATTAGGTEVSIFLDPSSGSMDVDGIPIVDQDVIGEFGVLHGIESVIIPGQHSLVDCPEPSPPADFTPITRLGRYDTFISALNQTDLTSLLGQYDAIIIAPTDEAFAAANIADGELEEILQNHLIASYGLYSYDLINRECVETSTLGGLRVAFRYDALTSAFSINGIPLNNDIDIEGNFGIMHGIDGVLMDGSSQFTSCFDFSDVTRNGNYNTLLGALEQTNFTEMIAGAAPVTIFGPTDTAFAAAQETINSLSADGLKAVLDNHVILFDNIISERLTLTGCIDRVMEGGMRVDIRYDSETESATINGIPIVEFDIQGNYGVLHGIEGILLEGETPYSPCVDFSSAIESGKYTLFLSALNETGEVDTITQLRPVTLFAPIDEAFAALDSPLSTFEIIINHVIYSDDAFLSGCVDVQTAGGMNVDIRYDSETGVGTVNGIPIVEFNITGNFGVLYGIDGILIEGVTPYTPCTDFSPIRQAGNYATFLNVLNETKKNEFISIQSPLTFFGPTDSAFSLAGDAIATLTEDELVLALDNHILAYPSDVTVEYVKSQGCVDLFSFGVLEISISYNETTGNMTVNGIPVVNADVFGEYGVMHGIDGVLGIDGEYFPCAFEDDDFFSTPEGPTFDTLEELVTEFQRPLFTAVLAAGETSATIFGPDDFAFAAIGEPGTAEENLEILKGHVVVGTYTSEQIKAQGCVVLDTLAGTKIRAMYVAEQSDSDTEGTVMVNNAKVIARLDGDGAVIHGIDKVIFPELFDDCPAESTMAPTVAASTESPPVTTSAAFASKLIFVFCCIIVLIAL</sequence>
<proteinExistence type="predicted"/>
<dbReference type="Gene3D" id="2.30.180.10">
    <property type="entry name" value="FAS1 domain"/>
    <property type="match status" value="6"/>
</dbReference>
<keyword evidence="1" id="KW-0812">Transmembrane</keyword>
<evidence type="ECO:0000256" key="1">
    <source>
        <dbReference type="SAM" id="Phobius"/>
    </source>
</evidence>
<dbReference type="InterPro" id="IPR000782">
    <property type="entry name" value="FAS1_domain"/>
</dbReference>
<feature type="domain" description="FAS1" evidence="3">
    <location>
        <begin position="444"/>
        <end position="565"/>
    </location>
</feature>